<name>A0A1P8KKW9_9BACT</name>
<dbReference type="RefSeq" id="WP_076085053.1">
    <property type="nucleotide sequence ID" value="NZ_CP019070.1"/>
</dbReference>
<gene>
    <name evidence="1" type="ORF">LPB137_04705</name>
</gene>
<keyword evidence="2" id="KW-1185">Reference proteome</keyword>
<dbReference type="EMBL" id="CP019070">
    <property type="protein sequence ID" value="APW65191.1"/>
    <property type="molecule type" value="Genomic_DNA"/>
</dbReference>
<evidence type="ECO:0000313" key="1">
    <source>
        <dbReference type="EMBL" id="APW65191.1"/>
    </source>
</evidence>
<sequence length="156" mass="18239">MKFILTILLFTNLAFASYTIKYQGLTLGTIKNFDTLKDNYLEADVTNSIARFLLGKDKFVFYNEDYTGKKDDSNTKYKKDKYAIVYILQKAAANDIKNERIEVKKNKFIDVKFDKNYKFIYNSKNRIKSDGYFEMKNGVLEVLVEDVNSIKIVKNN</sequence>
<reference evidence="1 2" key="1">
    <citation type="submission" date="2017-01" db="EMBL/GenBank/DDBJ databases">
        <title>Genome sequencing of Arcobacter sp. LPB0137.</title>
        <authorList>
            <person name="Lee G.-W."/>
            <person name="Yi H."/>
        </authorList>
    </citation>
    <scope>NUCLEOTIDE SEQUENCE [LARGE SCALE GENOMIC DNA]</scope>
    <source>
        <strain evidence="1 2">LPB0137</strain>
    </source>
</reference>
<dbReference type="OrthoDB" id="5344238at2"/>
<dbReference type="STRING" id="1850254.LPB137_04705"/>
<dbReference type="KEGG" id="alp:LPB137_04705"/>
<dbReference type="Proteomes" id="UP000186074">
    <property type="component" value="Chromosome"/>
</dbReference>
<accession>A0A1P8KKW9</accession>
<proteinExistence type="predicted"/>
<dbReference type="AlphaFoldDB" id="A0A1P8KKW9"/>
<evidence type="ECO:0000313" key="2">
    <source>
        <dbReference type="Proteomes" id="UP000186074"/>
    </source>
</evidence>
<protein>
    <submittedName>
        <fullName evidence="1">Uncharacterized protein</fullName>
    </submittedName>
</protein>
<organism evidence="1 2">
    <name type="scientific">Poseidonibacter parvus</name>
    <dbReference type="NCBI Taxonomy" id="1850254"/>
    <lineage>
        <taxon>Bacteria</taxon>
        <taxon>Pseudomonadati</taxon>
        <taxon>Campylobacterota</taxon>
        <taxon>Epsilonproteobacteria</taxon>
        <taxon>Campylobacterales</taxon>
        <taxon>Arcobacteraceae</taxon>
        <taxon>Poseidonibacter</taxon>
    </lineage>
</organism>